<proteinExistence type="predicted"/>
<dbReference type="EMBL" id="CADCXW020000026">
    <property type="protein sequence ID" value="CAD1560992.1"/>
    <property type="molecule type" value="Genomic_DNA"/>
</dbReference>
<sequence>MVQDCSFFQDDKAPP</sequence>
<organism evidence="1">
    <name type="scientific">Bracon brevicornis</name>
    <dbReference type="NCBI Taxonomy" id="1563983"/>
    <lineage>
        <taxon>Eukaryota</taxon>
        <taxon>Metazoa</taxon>
        <taxon>Ecdysozoa</taxon>
        <taxon>Arthropoda</taxon>
        <taxon>Hexapoda</taxon>
        <taxon>Insecta</taxon>
        <taxon>Pterygota</taxon>
        <taxon>Neoptera</taxon>
        <taxon>Endopterygota</taxon>
        <taxon>Hymenoptera</taxon>
        <taxon>Apocrita</taxon>
        <taxon>Ichneumonoidea</taxon>
        <taxon>Braconidae</taxon>
        <taxon>Braconinae</taxon>
        <taxon>Bracon</taxon>
    </lineage>
</organism>
<accession>A0A6V7K9J1</accession>
<gene>
    <name evidence="1" type="ORF">BBRV_LOCUS73801</name>
</gene>
<protein>
    <submittedName>
        <fullName evidence="1">Uncharacterized protein</fullName>
    </submittedName>
</protein>
<reference evidence="1" key="1">
    <citation type="submission" date="2020-07" db="EMBL/GenBank/DDBJ databases">
        <authorList>
            <person name="Ferguson B K."/>
        </authorList>
    </citation>
    <scope>NUCLEOTIDE SEQUENCE</scope>
    <source>
        <strain evidence="1">L06</strain>
    </source>
</reference>
<name>A0A6V7K9J1_9HYME</name>
<evidence type="ECO:0000313" key="1">
    <source>
        <dbReference type="EMBL" id="CAD1560992.1"/>
    </source>
</evidence>